<dbReference type="SUPFAM" id="SSF53098">
    <property type="entry name" value="Ribonuclease H-like"/>
    <property type="match status" value="1"/>
</dbReference>
<dbReference type="InterPro" id="IPR012337">
    <property type="entry name" value="RNaseH-like_sf"/>
</dbReference>
<proteinExistence type="predicted"/>
<dbReference type="InterPro" id="IPR039537">
    <property type="entry name" value="Retrotran_Ty1/copia-like"/>
</dbReference>
<reference evidence="2" key="1">
    <citation type="journal article" date="2019" name="Sci. Rep.">
        <title>Draft genome of Tanacetum cinerariifolium, the natural source of mosquito coil.</title>
        <authorList>
            <person name="Yamashiro T."/>
            <person name="Shiraishi A."/>
            <person name="Satake H."/>
            <person name="Nakayama K."/>
        </authorList>
    </citation>
    <scope>NUCLEOTIDE SEQUENCE</scope>
</reference>
<protein>
    <submittedName>
        <fullName evidence="2">Retrovirus-related Pol polyprotein from transposon TNT 1-94</fullName>
    </submittedName>
</protein>
<organism evidence="2">
    <name type="scientific">Tanacetum cinerariifolium</name>
    <name type="common">Dalmatian daisy</name>
    <name type="synonym">Chrysanthemum cinerariifolium</name>
    <dbReference type="NCBI Taxonomy" id="118510"/>
    <lineage>
        <taxon>Eukaryota</taxon>
        <taxon>Viridiplantae</taxon>
        <taxon>Streptophyta</taxon>
        <taxon>Embryophyta</taxon>
        <taxon>Tracheophyta</taxon>
        <taxon>Spermatophyta</taxon>
        <taxon>Magnoliopsida</taxon>
        <taxon>eudicotyledons</taxon>
        <taxon>Gunneridae</taxon>
        <taxon>Pentapetalae</taxon>
        <taxon>asterids</taxon>
        <taxon>campanulids</taxon>
        <taxon>Asterales</taxon>
        <taxon>Asteraceae</taxon>
        <taxon>Asteroideae</taxon>
        <taxon>Anthemideae</taxon>
        <taxon>Anthemidinae</taxon>
        <taxon>Tanacetum</taxon>
    </lineage>
</organism>
<comment type="caution">
    <text evidence="2">The sequence shown here is derived from an EMBL/GenBank/DDBJ whole genome shotgun (WGS) entry which is preliminary data.</text>
</comment>
<name>A0A6L2NTJ5_TANCI</name>
<sequence length="449" mass="52022">MLDHQDKYMMKAQVHVSKSFAISDELPLPQRKHYCQIYQVVKHMLRGTLLASFLDREHEGDDTRSQGGIKDNDLKIKIQDHSMQMISQIISQEQGSKIPKKSPLKPSSKKAPMIPKLFKECKYYGFNDHHSDHYSGYSRHMTGIKQYLHRYSNESGSKVVFGDDSLGDTEGKIENFNKVRVKELRSDNETEFRNHKLEEFYDEKGISQNFSSLCTPKQNFVAEKRNRTLIHHYKRHGKTSYNMFRGRSPDISYFHVFGCPVHIHNHMDHLEKFDEKADDGFFLGCSSIAKALRVFKIRRQEMEEIVHVTFSKDDEAISHSSTEGDAIYFNENKSFPDDEFLKPKSKVTNDVQPSPTIPPSAEVILQTHVPQDRSSREKHIELVNIIGEPLVGITTRSKIRDSDAALASECLYVNFLSKLEPKKLNKALKEEWWIVAMQDELNHSERNKF</sequence>
<dbReference type="Pfam" id="PF25597">
    <property type="entry name" value="SH3_retrovirus"/>
    <property type="match status" value="1"/>
</dbReference>
<evidence type="ECO:0000259" key="1">
    <source>
        <dbReference type="Pfam" id="PF25597"/>
    </source>
</evidence>
<dbReference type="InterPro" id="IPR057670">
    <property type="entry name" value="SH3_retrovirus"/>
</dbReference>
<dbReference type="Gene3D" id="3.30.420.10">
    <property type="entry name" value="Ribonuclease H-like superfamily/Ribonuclease H"/>
    <property type="match status" value="1"/>
</dbReference>
<accession>A0A6L2NTJ5</accession>
<evidence type="ECO:0000313" key="2">
    <source>
        <dbReference type="EMBL" id="GEU89453.1"/>
    </source>
</evidence>
<gene>
    <name evidence="2" type="ORF">Tci_061431</name>
</gene>
<dbReference type="EMBL" id="BKCJ010009968">
    <property type="protein sequence ID" value="GEU89453.1"/>
    <property type="molecule type" value="Genomic_DNA"/>
</dbReference>
<dbReference type="PANTHER" id="PTHR42648">
    <property type="entry name" value="TRANSPOSASE, PUTATIVE-RELATED"/>
    <property type="match status" value="1"/>
</dbReference>
<dbReference type="PANTHER" id="PTHR42648:SF32">
    <property type="entry name" value="RIBONUCLEASE H-LIKE DOMAIN, GAG-PRE-INTEGRASE DOMAIN PROTEIN-RELATED"/>
    <property type="match status" value="1"/>
</dbReference>
<dbReference type="InterPro" id="IPR036397">
    <property type="entry name" value="RNaseH_sf"/>
</dbReference>
<feature type="domain" description="Retroviral polymerase SH3-like" evidence="1">
    <location>
        <begin position="259"/>
        <end position="315"/>
    </location>
</feature>
<dbReference type="GO" id="GO:0003676">
    <property type="term" value="F:nucleic acid binding"/>
    <property type="evidence" value="ECO:0007669"/>
    <property type="project" value="InterPro"/>
</dbReference>
<dbReference type="AlphaFoldDB" id="A0A6L2NTJ5"/>